<protein>
    <recommendedName>
        <fullName evidence="3">PA14 domain-containing protein</fullName>
    </recommendedName>
</protein>
<dbReference type="InterPro" id="IPR037524">
    <property type="entry name" value="PA14/GLEYA"/>
</dbReference>
<comment type="caution">
    <text evidence="4">The sequence shown here is derived from an EMBL/GenBank/DDBJ whole genome shotgun (WGS) entry which is preliminary data.</text>
</comment>
<dbReference type="PANTHER" id="PTHR32305:SF15">
    <property type="entry name" value="PROTEIN RHSA-RELATED"/>
    <property type="match status" value="1"/>
</dbReference>
<evidence type="ECO:0000313" key="5">
    <source>
        <dbReference type="Proteomes" id="UP000029864"/>
    </source>
</evidence>
<dbReference type="PANTHER" id="PTHR32305">
    <property type="match status" value="1"/>
</dbReference>
<gene>
    <name evidence="4" type="ORF">GY21_20600</name>
</gene>
<dbReference type="Pfam" id="PF07691">
    <property type="entry name" value="PA14"/>
    <property type="match status" value="1"/>
</dbReference>
<sequence>MALNDTIHGLVQRPSPALPPAPSEANIQLPKAFSLGIPTVTDGTINKDWSGASPIEGIPTTDWSAQLTGTITFPTAGTYYLRTYSDDGSRVFVDDNLTVNFWRAGAWTASPPGTFTATAEQTVRIRVEFFQNTGPAALTMEWQKPGDPGYSMVPGSALKPAYNLTTGTSTDDSVAADAPAGVSSENAPGIDTSTSYATPWLGLATTSTIDPGTLNLRTTSAYDNYQRRTSRLLPAGVAAGSSVAAAGTQYDYYSEDDTVGSVWNTSSAVCEVDPSARQYGALKQTTLAPAADGTRTTTQFVYDVLGRIAGTKRSGDPAWTCATYDARGRIVSTVLPEYNGVPGRTVTNNYAASNGDITADPLTSTVTDPAGTITATIDLLGRLVQSTDVWGVVTTATYNLLGQATASQTTVPGQSASATALTYNLDGQVETISVDGTQLADPAYDDFAQLSTVALSNGTSLSAVDRAATGSLTAQTWSFPEQDSYTDRVYRSQSGRIVANTTTDGSVSASSTYGFDGAGRLTTATIPQHTLTYQYADTGSCRLNPGAGLNGNRTASTDQTSSGTQTTAYCYDHADRLTSSGVIGPVAGLNPVAAGVAASAISYDSHGNTTKLADQTIAYDIADRHTRTTLDDGTAIEYTRDASGQIVQRTETPPTGAAKTIRFANTPNGANIVLDGAGTIVQTTRSLPGGASVSVRADGTQLWSYANIHGDIAVTADATGTRTGSYRYDPFGQSIDPETGQIGTTTADDALPDTLPDTEADYGWVGGASKLTEHTGNIATIEMGARQYVPALGRFLSVDPVEGGVSNAYDYPADPINMFDLTGERADWGGSRASNDAYYSQPGINQQTGAPSNARPASAPSTRGETSGASTRQQLQDAAMWLSVGSAVLYGAGAILSLTGVGLAFAPALFIAATAVGAASTAATCAADWGGDQTGCAVGVATLGVGSLARPASAAIRVFAGTRVGLGVVRDGVRATTLVGGSYGALSTGAYAYGRYVQ</sequence>
<organism evidence="4 5">
    <name type="scientific">Cryobacterium roopkundense</name>
    <dbReference type="NCBI Taxonomy" id="1001240"/>
    <lineage>
        <taxon>Bacteria</taxon>
        <taxon>Bacillati</taxon>
        <taxon>Actinomycetota</taxon>
        <taxon>Actinomycetes</taxon>
        <taxon>Micrococcales</taxon>
        <taxon>Microbacteriaceae</taxon>
        <taxon>Cryobacterium</taxon>
    </lineage>
</organism>
<dbReference type="InterPro" id="IPR022385">
    <property type="entry name" value="Rhs_assc_core"/>
</dbReference>
<dbReference type="eggNOG" id="COG3209">
    <property type="taxonomic scope" value="Bacteria"/>
</dbReference>
<keyword evidence="2" id="KW-0472">Membrane</keyword>
<dbReference type="Proteomes" id="UP000029864">
    <property type="component" value="Unassembled WGS sequence"/>
</dbReference>
<feature type="domain" description="PA14" evidence="3">
    <location>
        <begin position="18"/>
        <end position="157"/>
    </location>
</feature>
<dbReference type="EMBL" id="JPXF01000155">
    <property type="protein sequence ID" value="KGJ71670.1"/>
    <property type="molecule type" value="Genomic_DNA"/>
</dbReference>
<dbReference type="Gene3D" id="3.90.182.10">
    <property type="entry name" value="Toxin - Anthrax Protective Antigen,domain 1"/>
    <property type="match status" value="1"/>
</dbReference>
<keyword evidence="5" id="KW-1185">Reference proteome</keyword>
<keyword evidence="2" id="KW-1133">Transmembrane helix</keyword>
<dbReference type="SUPFAM" id="SSF56988">
    <property type="entry name" value="Anthrax protective antigen"/>
    <property type="match status" value="1"/>
</dbReference>
<keyword evidence="2" id="KW-0812">Transmembrane</keyword>
<feature type="compositionally biased region" description="Low complexity" evidence="1">
    <location>
        <begin position="850"/>
        <end position="861"/>
    </location>
</feature>
<name>A0A099J0I8_9MICO</name>
<evidence type="ECO:0000313" key="4">
    <source>
        <dbReference type="EMBL" id="KGJ71670.1"/>
    </source>
</evidence>
<proteinExistence type="predicted"/>
<dbReference type="eggNOG" id="COG0739">
    <property type="taxonomic scope" value="Bacteria"/>
</dbReference>
<dbReference type="PROSITE" id="PS51820">
    <property type="entry name" value="PA14"/>
    <property type="match status" value="1"/>
</dbReference>
<evidence type="ECO:0000259" key="3">
    <source>
        <dbReference type="PROSITE" id="PS51820"/>
    </source>
</evidence>
<dbReference type="SMART" id="SM00758">
    <property type="entry name" value="PA14"/>
    <property type="match status" value="1"/>
</dbReference>
<evidence type="ECO:0000256" key="2">
    <source>
        <dbReference type="SAM" id="Phobius"/>
    </source>
</evidence>
<feature type="region of interest" description="Disordered" evidence="1">
    <location>
        <begin position="832"/>
        <end position="872"/>
    </location>
</feature>
<dbReference type="Gene3D" id="2.180.10.10">
    <property type="entry name" value="RHS repeat-associated core"/>
    <property type="match status" value="1"/>
</dbReference>
<dbReference type="InterPro" id="IPR050708">
    <property type="entry name" value="T6SS_VgrG/RHS"/>
</dbReference>
<feature type="compositionally biased region" description="Polar residues" evidence="1">
    <location>
        <begin position="832"/>
        <end position="849"/>
    </location>
</feature>
<dbReference type="InterPro" id="IPR011658">
    <property type="entry name" value="PA14_dom"/>
</dbReference>
<feature type="transmembrane region" description="Helical" evidence="2">
    <location>
        <begin position="880"/>
        <end position="905"/>
    </location>
</feature>
<dbReference type="STRING" id="1001240.GY21_20600"/>
<dbReference type="AlphaFoldDB" id="A0A099J0I8"/>
<reference evidence="4 5" key="1">
    <citation type="submission" date="2014-08" db="EMBL/GenBank/DDBJ databases">
        <authorList>
            <person name="Sisinthy S."/>
        </authorList>
    </citation>
    <scope>NUCLEOTIDE SEQUENCE [LARGE SCALE GENOMIC DNA]</scope>
    <source>
        <strain evidence="4 5">RuG17</strain>
    </source>
</reference>
<feature type="compositionally biased region" description="Polar residues" evidence="1">
    <location>
        <begin position="863"/>
        <end position="872"/>
    </location>
</feature>
<evidence type="ECO:0000256" key="1">
    <source>
        <dbReference type="SAM" id="MobiDB-lite"/>
    </source>
</evidence>
<dbReference type="NCBIfam" id="TIGR03696">
    <property type="entry name" value="Rhs_assc_core"/>
    <property type="match status" value="1"/>
</dbReference>
<accession>A0A099J0I8</accession>